<accession>A0ABT2MPQ3</accession>
<dbReference type="Proteomes" id="UP001525890">
    <property type="component" value="Unassembled WGS sequence"/>
</dbReference>
<name>A0ABT2MPQ3_9CYAN</name>
<evidence type="ECO:0000313" key="3">
    <source>
        <dbReference type="Proteomes" id="UP001525890"/>
    </source>
</evidence>
<evidence type="ECO:0000256" key="1">
    <source>
        <dbReference type="SAM" id="MobiDB-lite"/>
    </source>
</evidence>
<reference evidence="2 3" key="1">
    <citation type="journal article" date="2022" name="Front. Microbiol.">
        <title>High genomic differentiation and limited gene flow indicate recent cryptic speciation within the genus Laspinema (cyanobacteria).</title>
        <authorList>
            <person name="Stanojkovic A."/>
            <person name="Skoupy S."/>
            <person name="Skaloud P."/>
            <person name="Dvorak P."/>
        </authorList>
    </citation>
    <scope>NUCLEOTIDE SEQUENCE [LARGE SCALE GENOMIC DNA]</scope>
    <source>
        <strain evidence="2 3">D2a</strain>
    </source>
</reference>
<organism evidence="2 3">
    <name type="scientific">Laspinema palackyanum D2a</name>
    <dbReference type="NCBI Taxonomy" id="2953684"/>
    <lineage>
        <taxon>Bacteria</taxon>
        <taxon>Bacillati</taxon>
        <taxon>Cyanobacteriota</taxon>
        <taxon>Cyanophyceae</taxon>
        <taxon>Oscillatoriophycideae</taxon>
        <taxon>Oscillatoriales</taxon>
        <taxon>Laspinemataceae</taxon>
        <taxon>Laspinema</taxon>
        <taxon>Laspinema palackyanum</taxon>
    </lineage>
</organism>
<protein>
    <submittedName>
        <fullName evidence="2">Uncharacterized protein</fullName>
    </submittedName>
</protein>
<dbReference type="RefSeq" id="WP_368006345.1">
    <property type="nucleotide sequence ID" value="NZ_JAMXFF010000013.1"/>
</dbReference>
<feature type="region of interest" description="Disordered" evidence="1">
    <location>
        <begin position="36"/>
        <end position="72"/>
    </location>
</feature>
<dbReference type="EMBL" id="JAMXFF010000013">
    <property type="protein sequence ID" value="MCT7966710.1"/>
    <property type="molecule type" value="Genomic_DNA"/>
</dbReference>
<keyword evidence="3" id="KW-1185">Reference proteome</keyword>
<comment type="caution">
    <text evidence="2">The sequence shown here is derived from an EMBL/GenBank/DDBJ whole genome shotgun (WGS) entry which is preliminary data.</text>
</comment>
<sequence>MEVTTVTQKLRQNPYEVYRDPLTGKWMVIKNPKLHGDRHVNPSKPLSNLFQSLKPGEGQELRSECGELPLKE</sequence>
<feature type="compositionally biased region" description="Basic and acidic residues" evidence="1">
    <location>
        <begin position="57"/>
        <end position="72"/>
    </location>
</feature>
<proteinExistence type="predicted"/>
<gene>
    <name evidence="2" type="ORF">NG799_10240</name>
</gene>
<evidence type="ECO:0000313" key="2">
    <source>
        <dbReference type="EMBL" id="MCT7966710.1"/>
    </source>
</evidence>